<dbReference type="Proteomes" id="UP001642409">
    <property type="component" value="Unassembled WGS sequence"/>
</dbReference>
<keyword evidence="3" id="KW-1185">Reference proteome</keyword>
<dbReference type="EMBL" id="CAXDID020000121">
    <property type="protein sequence ID" value="CAL6031833.1"/>
    <property type="molecule type" value="Genomic_DNA"/>
</dbReference>
<evidence type="ECO:0000313" key="2">
    <source>
        <dbReference type="EMBL" id="CAL6031833.1"/>
    </source>
</evidence>
<evidence type="ECO:0000313" key="3">
    <source>
        <dbReference type="Proteomes" id="UP001642409"/>
    </source>
</evidence>
<accession>A0AA86UCA1</accession>
<organism evidence="1">
    <name type="scientific">Hexamita inflata</name>
    <dbReference type="NCBI Taxonomy" id="28002"/>
    <lineage>
        <taxon>Eukaryota</taxon>
        <taxon>Metamonada</taxon>
        <taxon>Diplomonadida</taxon>
        <taxon>Hexamitidae</taxon>
        <taxon>Hexamitinae</taxon>
        <taxon>Hexamita</taxon>
    </lineage>
</organism>
<protein>
    <submittedName>
        <fullName evidence="2">Hypothetical_protein</fullName>
    </submittedName>
</protein>
<reference evidence="1" key="1">
    <citation type="submission" date="2023-06" db="EMBL/GenBank/DDBJ databases">
        <authorList>
            <person name="Kurt Z."/>
        </authorList>
    </citation>
    <scope>NUCLEOTIDE SEQUENCE</scope>
</reference>
<dbReference type="EMBL" id="CATOUU010000806">
    <property type="protein sequence ID" value="CAI9949989.1"/>
    <property type="molecule type" value="Genomic_DNA"/>
</dbReference>
<proteinExistence type="predicted"/>
<sequence length="131" mass="15186">MQIYIYLNNQSIYNCYISSKSLRKSFYKSLETVVGDFASLISDFSHNFSQLSIGGLMSLRYFRQLLVDVVSLNIYISAHSFGTSQKHPLNNQLLQSQETLKNDVFILTRSLLLYIKDSIFKYYKSLLCVQL</sequence>
<reference evidence="2 3" key="2">
    <citation type="submission" date="2024-07" db="EMBL/GenBank/DDBJ databases">
        <authorList>
            <person name="Akdeniz Z."/>
        </authorList>
    </citation>
    <scope>NUCLEOTIDE SEQUENCE [LARGE SCALE GENOMIC DNA]</scope>
</reference>
<gene>
    <name evidence="2" type="ORF">HINF_LOCUS34191</name>
    <name evidence="1" type="ORF">HINF_LOCUS37634</name>
</gene>
<name>A0AA86UCA1_9EUKA</name>
<comment type="caution">
    <text evidence="1">The sequence shown here is derived from an EMBL/GenBank/DDBJ whole genome shotgun (WGS) entry which is preliminary data.</text>
</comment>
<evidence type="ECO:0000313" key="1">
    <source>
        <dbReference type="EMBL" id="CAI9949989.1"/>
    </source>
</evidence>
<dbReference type="AlphaFoldDB" id="A0AA86UCA1"/>